<keyword evidence="10 16" id="KW-0249">Electron transport</keyword>
<keyword evidence="20" id="KW-1185">Reference proteome</keyword>
<dbReference type="GO" id="GO:0046872">
    <property type="term" value="F:metal ion binding"/>
    <property type="evidence" value="ECO:0007669"/>
    <property type="project" value="UniProtKB-KW"/>
</dbReference>
<dbReference type="RefSeq" id="WP_132701455.1">
    <property type="nucleotide sequence ID" value="NZ_SLZR01000007.1"/>
</dbReference>
<evidence type="ECO:0000256" key="12">
    <source>
        <dbReference type="ARBA" id="ARBA00023004"/>
    </source>
</evidence>
<dbReference type="CDD" id="cd01663">
    <property type="entry name" value="Cyt_c_Oxidase_I"/>
    <property type="match status" value="1"/>
</dbReference>
<dbReference type="FunFam" id="1.20.210.10:FF:000004">
    <property type="entry name" value="Cytochrome c oxidase subunit 1"/>
    <property type="match status" value="1"/>
</dbReference>
<evidence type="ECO:0000256" key="3">
    <source>
        <dbReference type="ARBA" id="ARBA00009578"/>
    </source>
</evidence>
<sequence length="524" mass="58372">MTTLDHDHSDHGPAKGLSRWLFSTNHKDIGTLYLWFSLSMFFLGGLFAMVIRAELFQPGLQLVQPEFFNQMTTMHGLIMVFGAVMPAFVGLANWMIPLMIGAPDMALPRMNNLSFWILPFAFAMLVSTLFMEGGAPDFGWTFYAPLSTTYAPPSVTFFIFAVHIMGASSIMGAINVIATILNMRAPGMTWMKMPLFVWTWLITAFLLIAVMPVLAGVVTMMLMDIHFGTSFFSAAGGGSPLLFQHLFWFFGHPEVYIMILPAFGVVSAIIPAFARKKLFGYHSMVWATASIAVLSFIVWAHHMFTVGIPFAGELFFMASTMLIAVPTGVKVFNWVATMFHGSMTFETPMLFAIAFVVLFTIGGFSGLMLAVAPADFQYHDTYFVVAHFHYVLVPGAVFSIIAATYYWLPKWCGRMYNETLGKTHFWLSFIGVNVTFFPQHFIGLAGMPRRIPDYAVQFADFNMVSSIGAFFFGSSQLLFLFIIIHTIVAGKKAEAKPWEGAEGLEWTVPSPAPHHTFETPPDVK</sequence>
<keyword evidence="9" id="KW-1278">Translocase</keyword>
<feature type="transmembrane region" description="Helical" evidence="17">
    <location>
        <begin position="286"/>
        <end position="308"/>
    </location>
</feature>
<feature type="transmembrane region" description="Helical" evidence="17">
    <location>
        <begin position="467"/>
        <end position="488"/>
    </location>
</feature>
<dbReference type="GO" id="GO:0006119">
    <property type="term" value="P:oxidative phosphorylation"/>
    <property type="evidence" value="ECO:0007669"/>
    <property type="project" value="UniProtKB-UniPathway"/>
</dbReference>
<dbReference type="InterPro" id="IPR033944">
    <property type="entry name" value="Cyt_c_oxase_su1_dom"/>
</dbReference>
<dbReference type="PANTHER" id="PTHR10422:SF18">
    <property type="entry name" value="CYTOCHROME C OXIDASE SUBUNIT 1"/>
    <property type="match status" value="1"/>
</dbReference>
<keyword evidence="4 16" id="KW-0813">Transport</keyword>
<dbReference type="InterPro" id="IPR036927">
    <property type="entry name" value="Cyt_c_oxase-like_su1_sf"/>
</dbReference>
<evidence type="ECO:0000259" key="18">
    <source>
        <dbReference type="PROSITE" id="PS50855"/>
    </source>
</evidence>
<dbReference type="GO" id="GO:0005886">
    <property type="term" value="C:plasma membrane"/>
    <property type="evidence" value="ECO:0007669"/>
    <property type="project" value="UniProtKB-SubCell"/>
</dbReference>
<comment type="subcellular location">
    <subcellularLocation>
        <location evidence="17">Cell membrane</location>
        <topology evidence="17">Multi-pass membrane protein</topology>
    </subcellularLocation>
    <subcellularLocation>
        <location evidence="1">Membrane</location>
        <topology evidence="1">Multi-pass membrane protein</topology>
    </subcellularLocation>
</comment>
<dbReference type="SUPFAM" id="SSF81442">
    <property type="entry name" value="Cytochrome c oxidase subunit I-like"/>
    <property type="match status" value="1"/>
</dbReference>
<dbReference type="AlphaFoldDB" id="A0A4R3I583"/>
<dbReference type="NCBIfam" id="TIGR02891">
    <property type="entry name" value="CtaD_CoxA"/>
    <property type="match status" value="1"/>
</dbReference>
<evidence type="ECO:0000313" key="19">
    <source>
        <dbReference type="EMBL" id="TCS41004.1"/>
    </source>
</evidence>
<evidence type="ECO:0000256" key="4">
    <source>
        <dbReference type="ARBA" id="ARBA00022448"/>
    </source>
</evidence>
<feature type="transmembrane region" description="Helical" evidence="17">
    <location>
        <begin position="195"/>
        <end position="223"/>
    </location>
</feature>
<feature type="transmembrane region" description="Helical" evidence="17">
    <location>
        <begin position="32"/>
        <end position="53"/>
    </location>
</feature>
<reference evidence="19 20" key="1">
    <citation type="submission" date="2019-03" db="EMBL/GenBank/DDBJ databases">
        <title>Genomic Encyclopedia of Archaeal and Bacterial Type Strains, Phase II (KMG-II): from individual species to whole genera.</title>
        <authorList>
            <person name="Goeker M."/>
        </authorList>
    </citation>
    <scope>NUCLEOTIDE SEQUENCE [LARGE SCALE GENOMIC DNA]</scope>
    <source>
        <strain evidence="19 20">DSM 15388</strain>
    </source>
</reference>
<evidence type="ECO:0000256" key="17">
    <source>
        <dbReference type="RuleBase" id="RU363061"/>
    </source>
</evidence>
<evidence type="ECO:0000256" key="9">
    <source>
        <dbReference type="ARBA" id="ARBA00022967"/>
    </source>
</evidence>
<dbReference type="PROSITE" id="PS00077">
    <property type="entry name" value="COX1_CUB"/>
    <property type="match status" value="1"/>
</dbReference>
<dbReference type="GO" id="GO:0004129">
    <property type="term" value="F:cytochrome-c oxidase activity"/>
    <property type="evidence" value="ECO:0007669"/>
    <property type="project" value="UniProtKB-EC"/>
</dbReference>
<evidence type="ECO:0000256" key="10">
    <source>
        <dbReference type="ARBA" id="ARBA00022982"/>
    </source>
</evidence>
<dbReference type="PROSITE" id="PS50855">
    <property type="entry name" value="COX1"/>
    <property type="match status" value="1"/>
</dbReference>
<evidence type="ECO:0000256" key="11">
    <source>
        <dbReference type="ARBA" id="ARBA00022989"/>
    </source>
</evidence>
<name>A0A4R3I583_9GAMM</name>
<feature type="domain" description="Cytochrome oxidase subunit I profile" evidence="18">
    <location>
        <begin position="20"/>
        <end position="524"/>
    </location>
</feature>
<dbReference type="InterPro" id="IPR000883">
    <property type="entry name" value="Cyt_C_Oxase_1"/>
</dbReference>
<dbReference type="GO" id="GO:0022904">
    <property type="term" value="P:respiratory electron transport chain"/>
    <property type="evidence" value="ECO:0007669"/>
    <property type="project" value="TreeGrafter"/>
</dbReference>
<feature type="transmembrane region" description="Helical" evidence="17">
    <location>
        <begin position="73"/>
        <end position="94"/>
    </location>
</feature>
<dbReference type="PANTHER" id="PTHR10422">
    <property type="entry name" value="CYTOCHROME C OXIDASE SUBUNIT 1"/>
    <property type="match status" value="1"/>
</dbReference>
<feature type="transmembrane region" description="Helical" evidence="17">
    <location>
        <begin position="348"/>
        <end position="372"/>
    </location>
</feature>
<proteinExistence type="inferred from homology"/>
<keyword evidence="12 17" id="KW-0408">Iron</keyword>
<comment type="catalytic activity">
    <reaction evidence="15 17">
        <text>4 Fe(II)-[cytochrome c] + O2 + 8 H(+)(in) = 4 Fe(III)-[cytochrome c] + 2 H2O + 4 H(+)(out)</text>
        <dbReference type="Rhea" id="RHEA:11436"/>
        <dbReference type="Rhea" id="RHEA-COMP:10350"/>
        <dbReference type="Rhea" id="RHEA-COMP:14399"/>
        <dbReference type="ChEBI" id="CHEBI:15377"/>
        <dbReference type="ChEBI" id="CHEBI:15378"/>
        <dbReference type="ChEBI" id="CHEBI:15379"/>
        <dbReference type="ChEBI" id="CHEBI:29033"/>
        <dbReference type="ChEBI" id="CHEBI:29034"/>
        <dbReference type="EC" id="7.1.1.9"/>
    </reaction>
</comment>
<organism evidence="19 20">
    <name type="scientific">Reinekea marinisedimentorum</name>
    <dbReference type="NCBI Taxonomy" id="230495"/>
    <lineage>
        <taxon>Bacteria</taxon>
        <taxon>Pseudomonadati</taxon>
        <taxon>Pseudomonadota</taxon>
        <taxon>Gammaproteobacteria</taxon>
        <taxon>Oceanospirillales</taxon>
        <taxon>Saccharospirillaceae</taxon>
        <taxon>Reinekea</taxon>
    </lineage>
</organism>
<dbReference type="OrthoDB" id="9803294at2"/>
<dbReference type="InterPro" id="IPR023616">
    <property type="entry name" value="Cyt_c_oxase-like_su1_dom"/>
</dbReference>
<keyword evidence="17" id="KW-1003">Cell membrane</keyword>
<keyword evidence="11 17" id="KW-1133">Transmembrane helix</keyword>
<gene>
    <name evidence="19" type="ORF">BCF53_10717</name>
</gene>
<evidence type="ECO:0000256" key="2">
    <source>
        <dbReference type="ARBA" id="ARBA00004673"/>
    </source>
</evidence>
<evidence type="ECO:0000256" key="1">
    <source>
        <dbReference type="ARBA" id="ARBA00004141"/>
    </source>
</evidence>
<feature type="transmembrane region" description="Helical" evidence="17">
    <location>
        <begin position="384"/>
        <end position="408"/>
    </location>
</feature>
<evidence type="ECO:0000256" key="16">
    <source>
        <dbReference type="RuleBase" id="RU000370"/>
    </source>
</evidence>
<feature type="transmembrane region" description="Helical" evidence="17">
    <location>
        <begin position="314"/>
        <end position="336"/>
    </location>
</feature>
<protein>
    <recommendedName>
        <fullName evidence="17">Cytochrome c oxidase subunit 1</fullName>
        <ecNumber evidence="17">7.1.1.9</ecNumber>
    </recommendedName>
</protein>
<dbReference type="Proteomes" id="UP000295793">
    <property type="component" value="Unassembled WGS sequence"/>
</dbReference>
<dbReference type="GO" id="GO:0020037">
    <property type="term" value="F:heme binding"/>
    <property type="evidence" value="ECO:0007669"/>
    <property type="project" value="InterPro"/>
</dbReference>
<dbReference type="InterPro" id="IPR023615">
    <property type="entry name" value="Cyt_c_Oxase_su1_BS"/>
</dbReference>
<feature type="transmembrane region" description="Helical" evidence="17">
    <location>
        <begin position="429"/>
        <end position="447"/>
    </location>
</feature>
<dbReference type="GO" id="GO:0015990">
    <property type="term" value="P:electron transport coupled proton transport"/>
    <property type="evidence" value="ECO:0007669"/>
    <property type="project" value="InterPro"/>
</dbReference>
<accession>A0A4R3I583</accession>
<dbReference type="Pfam" id="PF00115">
    <property type="entry name" value="COX1"/>
    <property type="match status" value="1"/>
</dbReference>
<keyword evidence="6 16" id="KW-0679">Respiratory chain</keyword>
<comment type="function">
    <text evidence="17">Cytochrome c oxidase is the component of the respiratory chain that catalyzes the reduction of oxygen to water. Subunits 1-3 form the functional core of the enzyme complex. CO I is the catalytic subunit of the enzyme. Electrons originating in cytochrome c are transferred via the copper A center of subunit 2 and heme A of subunit 1 to the bimetallic center formed by heme A3 and copper B.</text>
</comment>
<comment type="pathway">
    <text evidence="2 17">Energy metabolism; oxidative phosphorylation.</text>
</comment>
<dbReference type="Gene3D" id="1.20.210.10">
    <property type="entry name" value="Cytochrome c oxidase-like, subunit I domain"/>
    <property type="match status" value="1"/>
</dbReference>
<comment type="similarity">
    <text evidence="3 16">Belongs to the heme-copper respiratory oxidase family.</text>
</comment>
<evidence type="ECO:0000256" key="15">
    <source>
        <dbReference type="ARBA" id="ARBA00047816"/>
    </source>
</evidence>
<keyword evidence="13 17" id="KW-0186">Copper</keyword>
<dbReference type="GO" id="GO:0045277">
    <property type="term" value="C:respiratory chain complex IV"/>
    <property type="evidence" value="ECO:0007669"/>
    <property type="project" value="InterPro"/>
</dbReference>
<feature type="transmembrane region" description="Helical" evidence="17">
    <location>
        <begin position="255"/>
        <end position="274"/>
    </location>
</feature>
<keyword evidence="7 16" id="KW-0812">Transmembrane</keyword>
<evidence type="ECO:0000256" key="7">
    <source>
        <dbReference type="ARBA" id="ARBA00022692"/>
    </source>
</evidence>
<evidence type="ECO:0000256" key="5">
    <source>
        <dbReference type="ARBA" id="ARBA00022617"/>
    </source>
</evidence>
<keyword evidence="5 16" id="KW-0349">Heme</keyword>
<dbReference type="EMBL" id="SLZR01000007">
    <property type="protein sequence ID" value="TCS41004.1"/>
    <property type="molecule type" value="Genomic_DNA"/>
</dbReference>
<feature type="transmembrane region" description="Helical" evidence="17">
    <location>
        <begin position="155"/>
        <end position="183"/>
    </location>
</feature>
<keyword evidence="8 17" id="KW-0479">Metal-binding</keyword>
<evidence type="ECO:0000256" key="14">
    <source>
        <dbReference type="ARBA" id="ARBA00023136"/>
    </source>
</evidence>
<feature type="transmembrane region" description="Helical" evidence="17">
    <location>
        <begin position="115"/>
        <end position="135"/>
    </location>
</feature>
<dbReference type="UniPathway" id="UPA00705"/>
<dbReference type="EC" id="7.1.1.9" evidence="17"/>
<evidence type="ECO:0000256" key="8">
    <source>
        <dbReference type="ARBA" id="ARBA00022723"/>
    </source>
</evidence>
<evidence type="ECO:0000313" key="20">
    <source>
        <dbReference type="Proteomes" id="UP000295793"/>
    </source>
</evidence>
<evidence type="ECO:0000256" key="6">
    <source>
        <dbReference type="ARBA" id="ARBA00022660"/>
    </source>
</evidence>
<keyword evidence="14 17" id="KW-0472">Membrane</keyword>
<dbReference type="PRINTS" id="PR01165">
    <property type="entry name" value="CYCOXIDASEI"/>
</dbReference>
<evidence type="ECO:0000256" key="13">
    <source>
        <dbReference type="ARBA" id="ARBA00023008"/>
    </source>
</evidence>
<comment type="caution">
    <text evidence="19">The sequence shown here is derived from an EMBL/GenBank/DDBJ whole genome shotgun (WGS) entry which is preliminary data.</text>
</comment>
<dbReference type="InterPro" id="IPR014241">
    <property type="entry name" value="Cyt_c_oxidase_su1_bac"/>
</dbReference>